<keyword evidence="3" id="KW-0963">Cytoplasm</keyword>
<keyword evidence="2 3" id="KW-0378">Hydrolase</keyword>
<dbReference type="GO" id="GO:0036503">
    <property type="term" value="P:ERAD pathway"/>
    <property type="evidence" value="ECO:0007669"/>
    <property type="project" value="TreeGrafter"/>
</dbReference>
<dbReference type="PROSITE" id="PS50802">
    <property type="entry name" value="OTU"/>
    <property type="match status" value="1"/>
</dbReference>
<dbReference type="Gene3D" id="3.40.50.880">
    <property type="match status" value="1"/>
</dbReference>
<dbReference type="Pfam" id="PF02338">
    <property type="entry name" value="OTU"/>
    <property type="match status" value="1"/>
</dbReference>
<keyword evidence="3" id="KW-0833">Ubl conjugation pathway</keyword>
<dbReference type="EC" id="3.4.19.12" evidence="3"/>
<dbReference type="EMBL" id="CAJNOM010002505">
    <property type="protein sequence ID" value="CAF1633579.1"/>
    <property type="molecule type" value="Genomic_DNA"/>
</dbReference>
<evidence type="ECO:0000313" key="6">
    <source>
        <dbReference type="EMBL" id="CAF1633579.1"/>
    </source>
</evidence>
<dbReference type="Proteomes" id="UP000663832">
    <property type="component" value="Unassembled WGS sequence"/>
</dbReference>
<dbReference type="GO" id="GO:0030968">
    <property type="term" value="P:endoplasmic reticulum unfolded protein response"/>
    <property type="evidence" value="ECO:0007669"/>
    <property type="project" value="TreeGrafter"/>
</dbReference>
<accession>A0A815QHC9</accession>
<reference evidence="5" key="1">
    <citation type="submission" date="2021-02" db="EMBL/GenBank/DDBJ databases">
        <authorList>
            <person name="Nowell W R."/>
        </authorList>
    </citation>
    <scope>NUCLEOTIDE SEQUENCE</scope>
</reference>
<dbReference type="Gene3D" id="3.90.70.80">
    <property type="match status" value="1"/>
</dbReference>
<name>A0A815QHC9_9BILA</name>
<dbReference type="OrthoDB" id="65596at2759"/>
<dbReference type="SUPFAM" id="SSF52317">
    <property type="entry name" value="Class I glutamine amidotransferase-like"/>
    <property type="match status" value="1"/>
</dbReference>
<evidence type="ECO:0000256" key="2">
    <source>
        <dbReference type="ARBA" id="ARBA00022801"/>
    </source>
</evidence>
<dbReference type="PROSITE" id="PS51273">
    <property type="entry name" value="GATASE_TYPE_1"/>
    <property type="match status" value="1"/>
</dbReference>
<comment type="subcellular location">
    <subcellularLocation>
        <location evidence="3">Cytoplasm</location>
    </subcellularLocation>
</comment>
<dbReference type="PANTHER" id="PTHR13312">
    <property type="entry name" value="HIV-INDUCED PROTEIN-7-LIKE PROTEASE"/>
    <property type="match status" value="1"/>
</dbReference>
<proteinExistence type="predicted"/>
<organism evidence="5 8">
    <name type="scientific">Adineta steineri</name>
    <dbReference type="NCBI Taxonomy" id="433720"/>
    <lineage>
        <taxon>Eukaryota</taxon>
        <taxon>Metazoa</taxon>
        <taxon>Spiralia</taxon>
        <taxon>Gnathifera</taxon>
        <taxon>Rotifera</taxon>
        <taxon>Eurotatoria</taxon>
        <taxon>Bdelloidea</taxon>
        <taxon>Adinetida</taxon>
        <taxon>Adinetidae</taxon>
        <taxon>Adineta</taxon>
    </lineage>
</organism>
<feature type="domain" description="OTU" evidence="4">
    <location>
        <begin position="21"/>
        <end position="149"/>
    </location>
</feature>
<dbReference type="AlphaFoldDB" id="A0A815QHC9"/>
<comment type="caution">
    <text evidence="5">The sequence shown here is derived from an EMBL/GenBank/DDBJ whole genome shotgun (WGS) entry which is preliminary data.</text>
</comment>
<dbReference type="Pfam" id="PF07722">
    <property type="entry name" value="Peptidase_C26"/>
    <property type="match status" value="1"/>
</dbReference>
<evidence type="ECO:0000313" key="7">
    <source>
        <dbReference type="Proteomes" id="UP000663832"/>
    </source>
</evidence>
<dbReference type="GO" id="GO:0016579">
    <property type="term" value="P:protein deubiquitination"/>
    <property type="evidence" value="ECO:0007669"/>
    <property type="project" value="TreeGrafter"/>
</dbReference>
<dbReference type="InterPro" id="IPR003323">
    <property type="entry name" value="OTU_dom"/>
</dbReference>
<evidence type="ECO:0000313" key="5">
    <source>
        <dbReference type="EMBL" id="CAF1462467.1"/>
    </source>
</evidence>
<dbReference type="PANTHER" id="PTHR13312:SF0">
    <property type="entry name" value="UBIQUITIN THIOESTERASE OTU1"/>
    <property type="match status" value="1"/>
</dbReference>
<dbReference type="InterPro" id="IPR029062">
    <property type="entry name" value="Class_I_gatase-like"/>
</dbReference>
<dbReference type="Proteomes" id="UP000663877">
    <property type="component" value="Unassembled WGS sequence"/>
</dbReference>
<comment type="catalytic activity">
    <reaction evidence="1 3">
        <text>Thiol-dependent hydrolysis of ester, thioester, amide, peptide and isopeptide bonds formed by the C-terminal Gly of ubiquitin (a 76-residue protein attached to proteins as an intracellular targeting signal).</text>
        <dbReference type="EC" id="3.4.19.12"/>
    </reaction>
</comment>
<dbReference type="InterPro" id="IPR038765">
    <property type="entry name" value="Papain-like_cys_pep_sf"/>
</dbReference>
<gene>
    <name evidence="5" type="ORF">BJG266_LOCUS41053</name>
    <name evidence="6" type="ORF">QVE165_LOCUS57915</name>
</gene>
<protein>
    <recommendedName>
        <fullName evidence="3">Ubiquitin thioesterase OTU</fullName>
        <ecNumber evidence="3">3.4.19.12</ecNumber>
    </recommendedName>
</protein>
<evidence type="ECO:0000256" key="3">
    <source>
        <dbReference type="RuleBase" id="RU367104"/>
    </source>
</evidence>
<evidence type="ECO:0000313" key="8">
    <source>
        <dbReference type="Proteomes" id="UP000663877"/>
    </source>
</evidence>
<evidence type="ECO:0000259" key="4">
    <source>
        <dbReference type="PROSITE" id="PS50802"/>
    </source>
</evidence>
<keyword evidence="7" id="KW-1185">Reference proteome</keyword>
<dbReference type="SUPFAM" id="SSF54001">
    <property type="entry name" value="Cysteine proteinases"/>
    <property type="match status" value="1"/>
</dbReference>
<dbReference type="GO" id="GO:0005634">
    <property type="term" value="C:nucleus"/>
    <property type="evidence" value="ECO:0007669"/>
    <property type="project" value="TreeGrafter"/>
</dbReference>
<evidence type="ECO:0000256" key="1">
    <source>
        <dbReference type="ARBA" id="ARBA00000707"/>
    </source>
</evidence>
<dbReference type="InterPro" id="IPR011697">
    <property type="entry name" value="Peptidase_C26"/>
</dbReference>
<keyword evidence="3" id="KW-0645">Protease</keyword>
<sequence length="508" mass="57884">MNEKNDDIPTASGEHSVQFILRRQQVPGDGSCLFNALNFLINDGNFDVHNADNANLQLRHQIAHIIEEQPDIYTGSVLGRPPEDYVQWIRNTNSWGGAIEIGVFAEAYQIEVRVLNLTTGRIIPIGPSNATRYAYVTWNRTHFEPIYLQNLFTQNRTAIFERGDYLSNKDEQVKKRFHQSVKQKSRTAVAALVNQWRTRTLTAPVIISYRNDQGNTMHGAFFDHYVIRNITQHNTVLIRNPTVNTNRFIAFIGRTHHSLTLNGVLNHIPQEASIADSGLLFIPGHPRNAEETQGLMDRNEFEEDLFQLARLRGQPILAVCGGCWILWRFFGGRVVPVTDHSYSKTPSIKIDGDVAYNMQIHRIDIKENTMLSQIIYPVQNIQFMVNSVHWDAPHGPVPDALIVSATAVQDAKIAPRSRQSHRMRPTNNSIEAFETIHGAPVMGIQWHPEAYYPVEGVNGEFNSGIVQYMVRAGDAYLCKRLLLVEFIDNFVPWEDYFPFIITLSHIFK</sequence>
<dbReference type="GO" id="GO:0004843">
    <property type="term" value="F:cysteine-type deubiquitinase activity"/>
    <property type="evidence" value="ECO:0007669"/>
    <property type="project" value="UniProtKB-UniRule"/>
</dbReference>
<keyword evidence="3" id="KW-0788">Thiol protease</keyword>
<comment type="function">
    <text evidence="3">Hydrolase that can remove conjugated ubiquitin from proteins and may therefore play an important regulatory role at the level of protein turnover by preventing degradation.</text>
</comment>
<dbReference type="EMBL" id="CAJNOI010002188">
    <property type="protein sequence ID" value="CAF1462467.1"/>
    <property type="molecule type" value="Genomic_DNA"/>
</dbReference>
<dbReference type="GO" id="GO:0005829">
    <property type="term" value="C:cytosol"/>
    <property type="evidence" value="ECO:0007669"/>
    <property type="project" value="TreeGrafter"/>
</dbReference>